<organism evidence="1">
    <name type="scientific">Anguilla anguilla</name>
    <name type="common">European freshwater eel</name>
    <name type="synonym">Muraena anguilla</name>
    <dbReference type="NCBI Taxonomy" id="7936"/>
    <lineage>
        <taxon>Eukaryota</taxon>
        <taxon>Metazoa</taxon>
        <taxon>Chordata</taxon>
        <taxon>Craniata</taxon>
        <taxon>Vertebrata</taxon>
        <taxon>Euteleostomi</taxon>
        <taxon>Actinopterygii</taxon>
        <taxon>Neopterygii</taxon>
        <taxon>Teleostei</taxon>
        <taxon>Anguilliformes</taxon>
        <taxon>Anguillidae</taxon>
        <taxon>Anguilla</taxon>
    </lineage>
</organism>
<reference evidence="1" key="1">
    <citation type="submission" date="2014-11" db="EMBL/GenBank/DDBJ databases">
        <authorList>
            <person name="Amaro Gonzalez C."/>
        </authorList>
    </citation>
    <scope>NUCLEOTIDE SEQUENCE</scope>
</reference>
<evidence type="ECO:0000313" key="1">
    <source>
        <dbReference type="EMBL" id="JAH48747.1"/>
    </source>
</evidence>
<proteinExistence type="predicted"/>
<dbReference type="EMBL" id="GBXM01059830">
    <property type="protein sequence ID" value="JAH48747.1"/>
    <property type="molecule type" value="Transcribed_RNA"/>
</dbReference>
<name>A0A0E9T5U1_ANGAN</name>
<accession>A0A0E9T5U1</accession>
<reference evidence="1" key="2">
    <citation type="journal article" date="2015" name="Fish Shellfish Immunol.">
        <title>Early steps in the European eel (Anguilla anguilla)-Vibrio vulnificus interaction in the gills: Role of the RtxA13 toxin.</title>
        <authorList>
            <person name="Callol A."/>
            <person name="Pajuelo D."/>
            <person name="Ebbesson L."/>
            <person name="Teles M."/>
            <person name="MacKenzie S."/>
            <person name="Amaro C."/>
        </authorList>
    </citation>
    <scope>NUCLEOTIDE SEQUENCE</scope>
</reference>
<sequence>MASSNKISLLFADLLAQFQAINQWVVKLEHLLHFKYSCPDLGHTKHAVCGLKQHVNIHFRVVLFYLHNTSSPHLTH</sequence>
<protein>
    <submittedName>
        <fullName evidence="1">Uncharacterized protein</fullName>
    </submittedName>
</protein>
<dbReference type="AlphaFoldDB" id="A0A0E9T5U1"/>